<evidence type="ECO:0000259" key="3">
    <source>
        <dbReference type="PROSITE" id="PS51741"/>
    </source>
</evidence>
<dbReference type="AlphaFoldDB" id="A0A452S303"/>
<keyword evidence="5" id="KW-1185">Reference proteome</keyword>
<accession>A0A452S303</accession>
<evidence type="ECO:0000256" key="2">
    <source>
        <dbReference type="PROSITE-ProRule" id="PRU01077"/>
    </source>
</evidence>
<keyword evidence="1 2" id="KW-0175">Coiled coil</keyword>
<gene>
    <name evidence="4" type="primary">FES</name>
</gene>
<dbReference type="Proteomes" id="UP000291022">
    <property type="component" value="Unassembled WGS sequence"/>
</dbReference>
<dbReference type="Gene3D" id="1.20.1270.60">
    <property type="entry name" value="Arfaptin homology (AH) domain/BAR domain"/>
    <property type="match status" value="1"/>
</dbReference>
<evidence type="ECO:0000313" key="5">
    <source>
        <dbReference type="Proteomes" id="UP000291022"/>
    </source>
</evidence>
<feature type="domain" description="F-BAR" evidence="3">
    <location>
        <begin position="1"/>
        <end position="206"/>
    </location>
</feature>
<reference evidence="4" key="2">
    <citation type="submission" date="2025-08" db="UniProtKB">
        <authorList>
            <consortium name="Ensembl"/>
        </authorList>
    </citation>
    <scope>IDENTIFICATION</scope>
</reference>
<proteinExistence type="predicted"/>
<organism evidence="4 5">
    <name type="scientific">Ursus americanus</name>
    <name type="common">American black bear</name>
    <name type="synonym">Euarctos americanus</name>
    <dbReference type="NCBI Taxonomy" id="9643"/>
    <lineage>
        <taxon>Eukaryota</taxon>
        <taxon>Metazoa</taxon>
        <taxon>Chordata</taxon>
        <taxon>Craniata</taxon>
        <taxon>Vertebrata</taxon>
        <taxon>Euteleostomi</taxon>
        <taxon>Mammalia</taxon>
        <taxon>Eutheria</taxon>
        <taxon>Laurasiatheria</taxon>
        <taxon>Carnivora</taxon>
        <taxon>Caniformia</taxon>
        <taxon>Ursidae</taxon>
        <taxon>Ursus</taxon>
    </lineage>
</organism>
<dbReference type="InterPro" id="IPR027267">
    <property type="entry name" value="AH/BAR_dom_sf"/>
</dbReference>
<dbReference type="Pfam" id="PF00611">
    <property type="entry name" value="FCH"/>
    <property type="match status" value="1"/>
</dbReference>
<dbReference type="PROSITE" id="PS51741">
    <property type="entry name" value="F_BAR"/>
    <property type="match status" value="1"/>
</dbReference>
<evidence type="ECO:0000313" key="4">
    <source>
        <dbReference type="Ensembl" id="ENSUAMP00000026400.1"/>
    </source>
</evidence>
<dbReference type="InterPro" id="IPR001060">
    <property type="entry name" value="FCH_dom"/>
</dbReference>
<name>A0A452S303_URSAM</name>
<protein>
    <submittedName>
        <fullName evidence="4">FES proto-onco, tyrosine kinase</fullName>
    </submittedName>
</protein>
<dbReference type="InterPro" id="IPR031160">
    <property type="entry name" value="F_BAR_dom"/>
</dbReference>
<dbReference type="GeneTree" id="ENSGT00940000158881"/>
<dbReference type="SMART" id="SM00055">
    <property type="entry name" value="FCH"/>
    <property type="match status" value="1"/>
</dbReference>
<evidence type="ECO:0000256" key="1">
    <source>
        <dbReference type="ARBA" id="ARBA00023054"/>
    </source>
</evidence>
<dbReference type="Ensembl" id="ENSUAMT00000029452.1">
    <property type="protein sequence ID" value="ENSUAMP00000026400.1"/>
    <property type="gene ID" value="ENSUAMG00000020354.1"/>
</dbReference>
<dbReference type="SUPFAM" id="SSF103657">
    <property type="entry name" value="BAR/IMD domain-like"/>
    <property type="match status" value="1"/>
</dbReference>
<sequence>MGFSSELCSPQGHGAVQQMQEAELRLLEGMRKWMAQRVKSDREYAGLLHHMSLQDSGGRGISPNSPISQSWAEITSQTEGLSRLLRQHAEDLNSGPLSKLGLLIRERQQLRKTYSEQWQQLQQELSKTHNQDIEKLKSQYRVLARDSAQARRKYQEASKGVWLPFLEERGRTPSLQSYGQGARLAWLCGGASEGHSSNTALASGTG</sequence>
<reference evidence="5" key="1">
    <citation type="submission" date="2016-06" db="EMBL/GenBank/DDBJ databases">
        <title>De novo assembly and RNA-Seq shows season-dependent expression and editing in black bear kidneys.</title>
        <authorList>
            <person name="Korstanje R."/>
            <person name="Srivastava A."/>
            <person name="Sarsani V.K."/>
            <person name="Sheehan S.M."/>
            <person name="Seger R.L."/>
            <person name="Barter M.E."/>
            <person name="Lindqvist C."/>
            <person name="Brody L.C."/>
            <person name="Mullikin J.C."/>
        </authorList>
    </citation>
    <scope>NUCLEOTIDE SEQUENCE [LARGE SCALE GENOMIC DNA]</scope>
</reference>
<reference evidence="4" key="3">
    <citation type="submission" date="2025-09" db="UniProtKB">
        <authorList>
            <consortium name="Ensembl"/>
        </authorList>
    </citation>
    <scope>IDENTIFICATION</scope>
</reference>